<dbReference type="SUPFAM" id="SSF47413">
    <property type="entry name" value="lambda repressor-like DNA-binding domains"/>
    <property type="match status" value="1"/>
</dbReference>
<dbReference type="EMBL" id="JADIMM010000100">
    <property type="protein sequence ID" value="MBO8458281.1"/>
    <property type="molecule type" value="Genomic_DNA"/>
</dbReference>
<comment type="caution">
    <text evidence="1">The sequence shown here is derived from an EMBL/GenBank/DDBJ whole genome shotgun (WGS) entry which is preliminary data.</text>
</comment>
<protein>
    <submittedName>
        <fullName evidence="1">Helix-turn-helix transcriptional regulator</fullName>
    </submittedName>
</protein>
<dbReference type="Proteomes" id="UP000823638">
    <property type="component" value="Unassembled WGS sequence"/>
</dbReference>
<name>A0A9D9N2Q3_9SPIR</name>
<sequence length="218" mass="24681">MEIGTSMKTAVDQCYINPLNSQKIEFSIVEPQCCQPNFTGETNTYNPALCIVEGIFSASTSLLSPASIVQQETHDSIFVSEKLKTIIRKLSLSKKGLCKILDVSRPSLYNWLNNSAEPEKENLSMVNNLYWMIEKSGVDEPLFRGYVENPVNGYNESLLEFLEKHAFMKNYQEVSDLIKKISYLSKERQKKINDHKITEDGSAAASRDLILEDNLNSL</sequence>
<gene>
    <name evidence="1" type="ORF">IAA81_08680</name>
</gene>
<proteinExistence type="predicted"/>
<evidence type="ECO:0000313" key="1">
    <source>
        <dbReference type="EMBL" id="MBO8458281.1"/>
    </source>
</evidence>
<dbReference type="Gene3D" id="1.10.260.40">
    <property type="entry name" value="lambda repressor-like DNA-binding domains"/>
    <property type="match status" value="1"/>
</dbReference>
<reference evidence="1" key="1">
    <citation type="submission" date="2020-10" db="EMBL/GenBank/DDBJ databases">
        <authorList>
            <person name="Gilroy R."/>
        </authorList>
    </citation>
    <scope>NUCLEOTIDE SEQUENCE</scope>
    <source>
        <strain evidence="1">10532</strain>
    </source>
</reference>
<dbReference type="CDD" id="cd00093">
    <property type="entry name" value="HTH_XRE"/>
    <property type="match status" value="1"/>
</dbReference>
<organism evidence="1 2">
    <name type="scientific">Candidatus Gallitreponema excrementavium</name>
    <dbReference type="NCBI Taxonomy" id="2840840"/>
    <lineage>
        <taxon>Bacteria</taxon>
        <taxon>Pseudomonadati</taxon>
        <taxon>Spirochaetota</taxon>
        <taxon>Spirochaetia</taxon>
        <taxon>Spirochaetales</taxon>
        <taxon>Candidatus Gallitreponema</taxon>
    </lineage>
</organism>
<dbReference type="GO" id="GO:0003677">
    <property type="term" value="F:DNA binding"/>
    <property type="evidence" value="ECO:0007669"/>
    <property type="project" value="InterPro"/>
</dbReference>
<dbReference type="InterPro" id="IPR001387">
    <property type="entry name" value="Cro/C1-type_HTH"/>
</dbReference>
<dbReference type="InterPro" id="IPR010982">
    <property type="entry name" value="Lambda_DNA-bd_dom_sf"/>
</dbReference>
<dbReference type="AlphaFoldDB" id="A0A9D9N2Q3"/>
<accession>A0A9D9N2Q3</accession>
<evidence type="ECO:0000313" key="2">
    <source>
        <dbReference type="Proteomes" id="UP000823638"/>
    </source>
</evidence>
<reference evidence="1" key="2">
    <citation type="journal article" date="2021" name="PeerJ">
        <title>Extensive microbial diversity within the chicken gut microbiome revealed by metagenomics and culture.</title>
        <authorList>
            <person name="Gilroy R."/>
            <person name="Ravi A."/>
            <person name="Getino M."/>
            <person name="Pursley I."/>
            <person name="Horton D.L."/>
            <person name="Alikhan N.F."/>
            <person name="Baker D."/>
            <person name="Gharbi K."/>
            <person name="Hall N."/>
            <person name="Watson M."/>
            <person name="Adriaenssens E.M."/>
            <person name="Foster-Nyarko E."/>
            <person name="Jarju S."/>
            <person name="Secka A."/>
            <person name="Antonio M."/>
            <person name="Oren A."/>
            <person name="Chaudhuri R.R."/>
            <person name="La Ragione R."/>
            <person name="Hildebrand F."/>
            <person name="Pallen M.J."/>
        </authorList>
    </citation>
    <scope>NUCLEOTIDE SEQUENCE</scope>
    <source>
        <strain evidence="1">10532</strain>
    </source>
</reference>